<sequence>MSVQDAVRDFIREIDGCILKAAGEHVPIPIWQFEGEYVAQADQGHFANLEIPVLGGKPSLLIHNLGRFPRDPDLQKRLESIFMHNCHTFFFNTSGSGKTRLLLEGLCQNWGFYFTSFVDSSQPVGSIDVQQSIQAPGFYSPLPPPSSSDYNKALDNNRRIASTTFRRVLLARLIIFTLFLEKVNLCRDPDLPRDEYKKRWLLLQVFPKLGHPKGRDIFDELAVILSRASDGWVSLRSKIYTHRVHDLLASEMQEAKGKSLGLFCVLDEAQFAASQHKHVFRSDDEDDGDRTILTEIIRVWEQQLRGEYVDIFMVVTATGISRKSVKSAMTSALRKIDMYREHTDTGAFTTLEAQKQYLMQYLPTSLIQSGSGVRLLNRVGYWLRGRHQFTAGYVEELICNKFRQPHTLLRDYVRHITGGVTISDAVEYVENEGRQLEPRTFSQGRLEFFELKKNSDLLATAHGVIIDNLLSSKGPRSIGRDDMLCIEHGFARVLDSKQQGVLIDEPLAVLAAVQWMNTNHQSVYKAVAKDIRRNTENNNGFEKFIAVALDLIFSKQRRLSEVFEFHGTKPSWADMNARLVSVFRDDTGKVEICGSSFCGPEFVAPSATLGIAALYDAKATLSWLEHRDRATFCFPHPWMKPDVLFVLEIEDGSRIWVALQSKWSKQRTIMKVNAINAMKSVTPSKYFSNKHGKPHSPVTEGDDTDIHDKISEHLLALPARRSDAGKYSLLRVVVSFPAPMGIYTSEDPDHDDHPFATLKMELVKEITRDLSPERILEAEEKNWRELCAASSRGSERKETRKRKRGQEQLEQIRSCTRKRTRI</sequence>
<dbReference type="Proteomes" id="UP000629468">
    <property type="component" value="Unassembled WGS sequence"/>
</dbReference>
<reference evidence="2 3" key="1">
    <citation type="journal article" name="Sci. Rep.">
        <title>Telomere-to-telomere assembled and centromere annotated genomes of the two main subspecies of the button mushroom Agaricus bisporus reveal especially polymorphic chromosome ends.</title>
        <authorList>
            <person name="Sonnenberg A.S.M."/>
            <person name="Sedaghat-Telgerd N."/>
            <person name="Lavrijssen B."/>
            <person name="Ohm R.A."/>
            <person name="Hendrickx P.M."/>
            <person name="Scholtmeijer K."/>
            <person name="Baars J.J.P."/>
            <person name="van Peer A."/>
        </authorList>
    </citation>
    <scope>NUCLEOTIDE SEQUENCE [LARGE SCALE GENOMIC DNA]</scope>
    <source>
        <strain evidence="2 3">H119_p4</strain>
    </source>
</reference>
<comment type="caution">
    <text evidence="2">The sequence shown here is derived from an EMBL/GenBank/DDBJ whole genome shotgun (WGS) entry which is preliminary data.</text>
</comment>
<gene>
    <name evidence="2" type="ORF">Agabi119p4_10332</name>
</gene>
<evidence type="ECO:0000313" key="3">
    <source>
        <dbReference type="Proteomes" id="UP000629468"/>
    </source>
</evidence>
<name>A0A8H7C2P4_AGABI</name>
<accession>A0A8H7C2P4</accession>
<dbReference type="EMBL" id="JABXXO010000014">
    <property type="protein sequence ID" value="KAF7760923.1"/>
    <property type="molecule type" value="Genomic_DNA"/>
</dbReference>
<feature type="region of interest" description="Disordered" evidence="1">
    <location>
        <begin position="789"/>
        <end position="822"/>
    </location>
</feature>
<organism evidence="2 3">
    <name type="scientific">Agaricus bisporus var. burnettii</name>
    <dbReference type="NCBI Taxonomy" id="192524"/>
    <lineage>
        <taxon>Eukaryota</taxon>
        <taxon>Fungi</taxon>
        <taxon>Dikarya</taxon>
        <taxon>Basidiomycota</taxon>
        <taxon>Agaricomycotina</taxon>
        <taxon>Agaricomycetes</taxon>
        <taxon>Agaricomycetidae</taxon>
        <taxon>Agaricales</taxon>
        <taxon>Agaricineae</taxon>
        <taxon>Agaricaceae</taxon>
        <taxon>Agaricus</taxon>
    </lineage>
</organism>
<dbReference type="AlphaFoldDB" id="A0A8H7C2P4"/>
<evidence type="ECO:0000313" key="2">
    <source>
        <dbReference type="EMBL" id="KAF7760923.1"/>
    </source>
</evidence>
<protein>
    <submittedName>
        <fullName evidence="2">Uncharacterized protein</fullName>
    </submittedName>
</protein>
<evidence type="ECO:0000256" key="1">
    <source>
        <dbReference type="SAM" id="MobiDB-lite"/>
    </source>
</evidence>
<proteinExistence type="predicted"/>